<dbReference type="Proteomes" id="UP000237040">
    <property type="component" value="Unassembled WGS sequence"/>
</dbReference>
<feature type="transmembrane region" description="Helical" evidence="1">
    <location>
        <begin position="83"/>
        <end position="101"/>
    </location>
</feature>
<evidence type="ECO:0000313" key="2">
    <source>
        <dbReference type="EMBL" id="PMP67422.1"/>
    </source>
</evidence>
<organism evidence="3 4">
    <name type="scientific">Caldisericum exile</name>
    <dbReference type="NCBI Taxonomy" id="693075"/>
    <lineage>
        <taxon>Bacteria</taxon>
        <taxon>Pseudomonadati</taxon>
        <taxon>Caldisericota/Cryosericota group</taxon>
        <taxon>Caldisericota</taxon>
        <taxon>Caldisericia</taxon>
        <taxon>Caldisericales</taxon>
        <taxon>Caldisericaceae</taxon>
        <taxon>Caldisericum</taxon>
    </lineage>
</organism>
<feature type="transmembrane region" description="Helical" evidence="1">
    <location>
        <begin position="28"/>
        <end position="46"/>
    </location>
</feature>
<keyword evidence="1" id="KW-0472">Membrane</keyword>
<gene>
    <name evidence="3" type="ORF">C0175_03390</name>
    <name evidence="2" type="ORF">C0189_03155</name>
</gene>
<feature type="transmembrane region" description="Helical" evidence="1">
    <location>
        <begin position="153"/>
        <end position="174"/>
    </location>
</feature>
<name>A0A2J6X6M9_9BACT</name>
<keyword evidence="1" id="KW-1133">Transmembrane helix</keyword>
<sequence length="188" mass="21120">MTIFVLLAAVLGIIVNRGFEGVVENPIKGFYFAVVGFLIQLGIFSYDFAFSKYEYLSPYFYIISLILLFIFVLLNLNYHGMKIILIGFLLNFSAIIANGGYMPQYIDKLTIAGEFEKIELLKQYGHFYNGILGSNQTKLKPLTDIIAIGKPTFLSGVYSVGDLIIIAGLIVFIFEFTKKRKRGGTTHI</sequence>
<dbReference type="Proteomes" id="UP000236910">
    <property type="component" value="Unassembled WGS sequence"/>
</dbReference>
<evidence type="ECO:0000313" key="5">
    <source>
        <dbReference type="Proteomes" id="UP000237040"/>
    </source>
</evidence>
<accession>A0A2J6X6M9</accession>
<feature type="transmembrane region" description="Helical" evidence="1">
    <location>
        <begin position="58"/>
        <end position="77"/>
    </location>
</feature>
<reference evidence="4 5" key="1">
    <citation type="submission" date="2018-01" db="EMBL/GenBank/DDBJ databases">
        <title>Metagenomic assembled genomes from two thermal pools in the Uzon Caldera, Kamchatka, Russia.</title>
        <authorList>
            <person name="Wilkins L."/>
            <person name="Ettinger C."/>
        </authorList>
    </citation>
    <scope>NUCLEOTIDE SEQUENCE [LARGE SCALE GENOMIC DNA]</scope>
    <source>
        <strain evidence="3">ARK-10</strain>
        <strain evidence="2">ZAV-07</strain>
    </source>
</reference>
<comment type="caution">
    <text evidence="3">The sequence shown here is derived from an EMBL/GenBank/DDBJ whole genome shotgun (WGS) entry which is preliminary data.</text>
</comment>
<dbReference type="Pfam" id="PF17248">
    <property type="entry name" value="DUF5317"/>
    <property type="match status" value="1"/>
</dbReference>
<evidence type="ECO:0000313" key="4">
    <source>
        <dbReference type="Proteomes" id="UP000236910"/>
    </source>
</evidence>
<proteinExistence type="predicted"/>
<protein>
    <recommendedName>
        <fullName evidence="6">DUF5317 domain-containing protein</fullName>
    </recommendedName>
</protein>
<keyword evidence="1" id="KW-0812">Transmembrane</keyword>
<evidence type="ECO:0000313" key="3">
    <source>
        <dbReference type="EMBL" id="PMP82544.1"/>
    </source>
</evidence>
<evidence type="ECO:0000256" key="1">
    <source>
        <dbReference type="SAM" id="Phobius"/>
    </source>
</evidence>
<evidence type="ECO:0008006" key="6">
    <source>
        <dbReference type="Google" id="ProtNLM"/>
    </source>
</evidence>
<dbReference type="InterPro" id="IPR035168">
    <property type="entry name" value="DUF5317"/>
</dbReference>
<dbReference type="EMBL" id="PNIL01000046">
    <property type="protein sequence ID" value="PMP67422.1"/>
    <property type="molecule type" value="Genomic_DNA"/>
</dbReference>
<dbReference type="RefSeq" id="WP_416085393.1">
    <property type="nucleotide sequence ID" value="NZ_JBNAUB010000029.1"/>
</dbReference>
<dbReference type="EMBL" id="PNIX01000199">
    <property type="protein sequence ID" value="PMP82544.1"/>
    <property type="molecule type" value="Genomic_DNA"/>
</dbReference>
<dbReference type="AlphaFoldDB" id="A0A2J6X6M9"/>